<keyword evidence="1" id="KW-1133">Transmembrane helix</keyword>
<evidence type="ECO:0000313" key="3">
    <source>
        <dbReference type="Proteomes" id="UP000502996"/>
    </source>
</evidence>
<feature type="transmembrane region" description="Helical" evidence="1">
    <location>
        <begin position="26"/>
        <end position="43"/>
    </location>
</feature>
<gene>
    <name evidence="2" type="ORF">G5V58_05490</name>
</gene>
<feature type="transmembrane region" description="Helical" evidence="1">
    <location>
        <begin position="177"/>
        <end position="199"/>
    </location>
</feature>
<dbReference type="RefSeq" id="WP_165229531.1">
    <property type="nucleotide sequence ID" value="NZ_CP049257.1"/>
</dbReference>
<feature type="transmembrane region" description="Helical" evidence="1">
    <location>
        <begin position="49"/>
        <end position="70"/>
    </location>
</feature>
<organism evidence="2 3">
    <name type="scientific">Nocardioides anomalus</name>
    <dbReference type="NCBI Taxonomy" id="2712223"/>
    <lineage>
        <taxon>Bacteria</taxon>
        <taxon>Bacillati</taxon>
        <taxon>Actinomycetota</taxon>
        <taxon>Actinomycetes</taxon>
        <taxon>Propionibacteriales</taxon>
        <taxon>Nocardioidaceae</taxon>
        <taxon>Nocardioides</taxon>
    </lineage>
</organism>
<evidence type="ECO:0000256" key="1">
    <source>
        <dbReference type="SAM" id="Phobius"/>
    </source>
</evidence>
<evidence type="ECO:0008006" key="4">
    <source>
        <dbReference type="Google" id="ProtNLM"/>
    </source>
</evidence>
<dbReference type="Proteomes" id="UP000502996">
    <property type="component" value="Chromosome"/>
</dbReference>
<reference evidence="2 3" key="1">
    <citation type="submission" date="2020-02" db="EMBL/GenBank/DDBJ databases">
        <title>Full genome sequence of Nocardioides sp. R-3366.</title>
        <authorList>
            <person name="Im W.-T."/>
        </authorList>
    </citation>
    <scope>NUCLEOTIDE SEQUENCE [LARGE SCALE GENOMIC DNA]</scope>
    <source>
        <strain evidence="2 3">R-3366</strain>
    </source>
</reference>
<keyword evidence="1" id="KW-0472">Membrane</keyword>
<evidence type="ECO:0000313" key="2">
    <source>
        <dbReference type="EMBL" id="QIG42292.1"/>
    </source>
</evidence>
<dbReference type="EMBL" id="CP049257">
    <property type="protein sequence ID" value="QIG42292.1"/>
    <property type="molecule type" value="Genomic_DNA"/>
</dbReference>
<proteinExistence type="predicted"/>
<protein>
    <recommendedName>
        <fullName evidence="4">PH domain-containing protein</fullName>
    </recommendedName>
</protein>
<dbReference type="KEGG" id="nano:G5V58_05490"/>
<sequence length="343" mass="35839">MTTPDARVLRPDAATWRAFVSRPDRAVLSLAGGLLVSTVGGLSGRGDVVGLGVLLLAAVLGALGHVAVTLRTSSIDLRPGQVTYRRWGRTTTLPVGDTVGVLAPYSQPLVSRTLALLVLRRRDGGPRIRLNGGFWSQEALVAIAAHAGAEVGTEPLTARELEERAPGTMPFRDRHPWLFGVAGALVITGLVTVGVLAWFEHRGLPPFDDPPPRRVAVATTADQDRLVGQLVAATGGPWSAPRARLLGCEDDEQYDGWMRWVDVSRDGPGPGAVADQAAAAAAALTAAGLDVGDPEPDPDGSAYLDAVALDVTGGLADAVVEVYLQPDHASLGVHGRCEMPPHG</sequence>
<keyword evidence="1" id="KW-0812">Transmembrane</keyword>
<dbReference type="AlphaFoldDB" id="A0A6G6WAN0"/>
<name>A0A6G6WAN0_9ACTN</name>
<accession>A0A6G6WAN0</accession>
<keyword evidence="3" id="KW-1185">Reference proteome</keyword>